<feature type="region of interest" description="Disordered" evidence="5">
    <location>
        <begin position="135"/>
        <end position="154"/>
    </location>
</feature>
<organism evidence="6 7">
    <name type="scientific">Ferirhizobium litorale</name>
    <dbReference type="NCBI Taxonomy" id="2927786"/>
    <lineage>
        <taxon>Bacteria</taxon>
        <taxon>Pseudomonadati</taxon>
        <taxon>Pseudomonadota</taxon>
        <taxon>Alphaproteobacteria</taxon>
        <taxon>Hyphomicrobiales</taxon>
        <taxon>Rhizobiaceae</taxon>
        <taxon>Ferirhizobium</taxon>
    </lineage>
</organism>
<evidence type="ECO:0000256" key="3">
    <source>
        <dbReference type="ARBA" id="ARBA00022795"/>
    </source>
</evidence>
<dbReference type="GO" id="GO:0044781">
    <property type="term" value="P:bacterial-type flagellum organization"/>
    <property type="evidence" value="ECO:0007669"/>
    <property type="project" value="UniProtKB-KW"/>
</dbReference>
<keyword evidence="6" id="KW-0969">Cilium</keyword>
<evidence type="ECO:0000313" key="7">
    <source>
        <dbReference type="Proteomes" id="UP001161580"/>
    </source>
</evidence>
<keyword evidence="7" id="KW-1185">Reference proteome</keyword>
<protein>
    <recommendedName>
        <fullName evidence="2">Basal-body rod modification protein FlgD</fullName>
    </recommendedName>
</protein>
<accession>A0AAE3U1E8</accession>
<comment type="similarity">
    <text evidence="1">Belongs to the FlgD family.</text>
</comment>
<sequence>MVDPVSATRTGYTPDVSATDSANDAKDATLNYESFLKLLVAQLKNQDPTEPMDASQQMAQLATFSQVEQTIKTNSNLESLLQRTSLQEASSVMGKTVTSEDGEITGVVTSVQLYTDGIVATLDTGDKLVIGPGVTIKETTPATPGETEPDTPDE</sequence>
<feature type="region of interest" description="Disordered" evidence="5">
    <location>
        <begin position="1"/>
        <end position="22"/>
    </location>
</feature>
<reference evidence="6" key="1">
    <citation type="submission" date="2022-03" db="EMBL/GenBank/DDBJ databases">
        <title>Fererhizobium litorale gen. nov., sp. nov., isolated from sandy sediments of the Sea of Japan seashore.</title>
        <authorList>
            <person name="Romanenko L."/>
            <person name="Kurilenko V."/>
            <person name="Otstavnykh N."/>
            <person name="Svetashev V."/>
            <person name="Tekutyeva L."/>
            <person name="Isaeva M."/>
            <person name="Mikhailov V."/>
        </authorList>
    </citation>
    <scope>NUCLEOTIDE SEQUENCE</scope>
    <source>
        <strain evidence="6">KMM 9576</strain>
    </source>
</reference>
<name>A0AAE3U1E8_9HYPH</name>
<comment type="caution">
    <text evidence="6">The sequence shown here is derived from an EMBL/GenBank/DDBJ whole genome shotgun (WGS) entry which is preliminary data.</text>
</comment>
<dbReference type="Proteomes" id="UP001161580">
    <property type="component" value="Unassembled WGS sequence"/>
</dbReference>
<keyword evidence="3" id="KW-1005">Bacterial flagellum biogenesis</keyword>
<dbReference type="EMBL" id="JALDYZ010000004">
    <property type="protein sequence ID" value="MDI7922301.1"/>
    <property type="molecule type" value="Genomic_DNA"/>
</dbReference>
<dbReference type="NCBIfam" id="NF004670">
    <property type="entry name" value="PRK06009.1"/>
    <property type="match status" value="1"/>
</dbReference>
<dbReference type="Pfam" id="PF03963">
    <property type="entry name" value="FlgD"/>
    <property type="match status" value="1"/>
</dbReference>
<keyword evidence="6" id="KW-0282">Flagellum</keyword>
<dbReference type="RefSeq" id="WP_311787757.1">
    <property type="nucleotide sequence ID" value="NZ_JALDYY010000011.1"/>
</dbReference>
<dbReference type="InterPro" id="IPR005648">
    <property type="entry name" value="FlgD"/>
</dbReference>
<keyword evidence="6" id="KW-0966">Cell projection</keyword>
<evidence type="ECO:0000256" key="5">
    <source>
        <dbReference type="SAM" id="MobiDB-lite"/>
    </source>
</evidence>
<evidence type="ECO:0000256" key="2">
    <source>
        <dbReference type="ARBA" id="ARBA00016013"/>
    </source>
</evidence>
<comment type="function">
    <text evidence="4">Required for flagellar hook formation. May act as a scaffolding protein.</text>
</comment>
<proteinExistence type="inferred from homology"/>
<evidence type="ECO:0000256" key="4">
    <source>
        <dbReference type="ARBA" id="ARBA00024746"/>
    </source>
</evidence>
<dbReference type="AlphaFoldDB" id="A0AAE3U1E8"/>
<evidence type="ECO:0000256" key="1">
    <source>
        <dbReference type="ARBA" id="ARBA00010577"/>
    </source>
</evidence>
<evidence type="ECO:0000313" key="6">
    <source>
        <dbReference type="EMBL" id="MDI7922301.1"/>
    </source>
</evidence>
<gene>
    <name evidence="6" type="primary">flgD</name>
    <name evidence="6" type="ORF">MRS75_09410</name>
</gene>
<feature type="compositionally biased region" description="Polar residues" evidence="5">
    <location>
        <begin position="7"/>
        <end position="22"/>
    </location>
</feature>